<evidence type="ECO:0000313" key="11">
    <source>
        <dbReference type="Proteomes" id="UP000317429"/>
    </source>
</evidence>
<dbReference type="RefSeq" id="WP_145284247.1">
    <property type="nucleotide sequence ID" value="NZ_CP036291.1"/>
</dbReference>
<dbReference type="CDD" id="cd00063">
    <property type="entry name" value="FN3"/>
    <property type="match status" value="1"/>
</dbReference>
<dbReference type="InterPro" id="IPR036116">
    <property type="entry name" value="FN3_sf"/>
</dbReference>
<evidence type="ECO:0000259" key="9">
    <source>
        <dbReference type="Pfam" id="PF26410"/>
    </source>
</evidence>
<evidence type="ECO:0000256" key="4">
    <source>
        <dbReference type="ARBA" id="ARBA00022525"/>
    </source>
</evidence>
<evidence type="ECO:0000256" key="5">
    <source>
        <dbReference type="ARBA" id="ARBA00022729"/>
    </source>
</evidence>
<dbReference type="PANTHER" id="PTHR31451:SF39">
    <property type="entry name" value="MANNAN ENDO-1,4-BETA-MANNOSIDASE 1"/>
    <property type="match status" value="1"/>
</dbReference>
<dbReference type="InterPro" id="IPR017853">
    <property type="entry name" value="GH"/>
</dbReference>
<dbReference type="GO" id="GO:0005576">
    <property type="term" value="C:extracellular region"/>
    <property type="evidence" value="ECO:0007669"/>
    <property type="project" value="UniProtKB-SubCell"/>
</dbReference>
<feature type="domain" description="Glycoside hydrolase family 5" evidence="9">
    <location>
        <begin position="69"/>
        <end position="277"/>
    </location>
</feature>
<dbReference type="AlphaFoldDB" id="A0A518DBJ8"/>
<evidence type="ECO:0000256" key="2">
    <source>
        <dbReference type="ARBA" id="ARBA00004613"/>
    </source>
</evidence>
<dbReference type="SUPFAM" id="SSF51445">
    <property type="entry name" value="(Trans)glycosidases"/>
    <property type="match status" value="1"/>
</dbReference>
<keyword evidence="11" id="KW-1185">Reference proteome</keyword>
<evidence type="ECO:0000313" key="10">
    <source>
        <dbReference type="EMBL" id="QDU88840.1"/>
    </source>
</evidence>
<dbReference type="EMBL" id="CP036291">
    <property type="protein sequence ID" value="QDU88840.1"/>
    <property type="molecule type" value="Genomic_DNA"/>
</dbReference>
<accession>A0A518DBJ8</accession>
<proteinExistence type="predicted"/>
<dbReference type="SUPFAM" id="SSF49265">
    <property type="entry name" value="Fibronectin type III"/>
    <property type="match status" value="1"/>
</dbReference>
<comment type="catalytic activity">
    <reaction evidence="1">
        <text>Random hydrolysis of (1-&gt;4)-beta-D-mannosidic linkages in mannans, galactomannans and glucomannans.</text>
        <dbReference type="EC" id="3.2.1.78"/>
    </reaction>
</comment>
<protein>
    <recommendedName>
        <fullName evidence="3">mannan endo-1,4-beta-mannosidase</fullName>
        <ecNumber evidence="3">3.2.1.78</ecNumber>
    </recommendedName>
</protein>
<keyword evidence="5 8" id="KW-0732">Signal</keyword>
<feature type="chain" id="PRO_5021816245" description="mannan endo-1,4-beta-mannosidase" evidence="8">
    <location>
        <begin position="23"/>
        <end position="616"/>
    </location>
</feature>
<dbReference type="InterPro" id="IPR013783">
    <property type="entry name" value="Ig-like_fold"/>
</dbReference>
<organism evidence="10 11">
    <name type="scientific">Pirellulimonas nuda</name>
    <dbReference type="NCBI Taxonomy" id="2528009"/>
    <lineage>
        <taxon>Bacteria</taxon>
        <taxon>Pseudomonadati</taxon>
        <taxon>Planctomycetota</taxon>
        <taxon>Planctomycetia</taxon>
        <taxon>Pirellulales</taxon>
        <taxon>Lacipirellulaceae</taxon>
        <taxon>Pirellulimonas</taxon>
    </lineage>
</organism>
<feature type="signal peptide" evidence="8">
    <location>
        <begin position="1"/>
        <end position="22"/>
    </location>
</feature>
<keyword evidence="7" id="KW-0326">Glycosidase</keyword>
<name>A0A518DBJ8_9BACT</name>
<dbReference type="InterPro" id="IPR001547">
    <property type="entry name" value="Glyco_hydro_5"/>
</dbReference>
<dbReference type="GO" id="GO:0016985">
    <property type="term" value="F:mannan endo-1,4-beta-mannosidase activity"/>
    <property type="evidence" value="ECO:0007669"/>
    <property type="project" value="TreeGrafter"/>
</dbReference>
<evidence type="ECO:0000256" key="3">
    <source>
        <dbReference type="ARBA" id="ARBA00012706"/>
    </source>
</evidence>
<dbReference type="PANTHER" id="PTHR31451">
    <property type="match status" value="1"/>
</dbReference>
<dbReference type="GO" id="GO:0000272">
    <property type="term" value="P:polysaccharide catabolic process"/>
    <property type="evidence" value="ECO:0007669"/>
    <property type="project" value="InterPro"/>
</dbReference>
<dbReference type="Proteomes" id="UP000317429">
    <property type="component" value="Chromosome"/>
</dbReference>
<sequence precursor="true">MIAIRSVVLLAAAWGAAAPTGAAPPQEFITRRGAKLYDGAREFRFVSWNAPNLHLVEDAFTFLGGAPWRYPDAFEVRDALRSIRQMGGTVVRPYVISVRRNDGDMGPHAHVAAPGEFNEQAFAALDLVLKTAEEEGVRVIIPLVDNWKWWGGVEQYVAFRGKQGDDFWTDPQLIDDFKQTIHYLVNRRNTLTGRRYRDDPALFGWETGNELDATPEWTRQIAAYIKGLDPNHLVIDGRSLHGVPEASLDDPNVDVVTTHHYPNVGNNNAASIRAAVKAVDGKKAYFVGEFGFVPVDEAQRMLDAVHELGVSGALYWSLRFHRREGGFYWHHEPSGGDLYKAYHWPGFASGDEYRENQVLPMIRDAAFRIRGQRVPPVASPEAPTLLPILDVAHIAWQGAAGGRAYDVQRSERVHGPWEVVGKDVSDAAVQYRPLFADRSARIGGAYYYRVVAKNEGGASPPSNAVGPVEVTHQTLVDEMRDLSLVHAAAQPYGFRTGDARKTQEDIHRVELGGGGSLVYRSPGKVAKVTLWCFASSDDAPIRVAASDKPEGPFAELPTKRTTAPSVAGDYGYLRPILVEAGPVPADARYIRIEAPAGAADSNVQLSRIEVRYGDSP</sequence>
<evidence type="ECO:0000256" key="1">
    <source>
        <dbReference type="ARBA" id="ARBA00001678"/>
    </source>
</evidence>
<dbReference type="EC" id="3.2.1.78" evidence="3"/>
<evidence type="ECO:0000256" key="7">
    <source>
        <dbReference type="ARBA" id="ARBA00023295"/>
    </source>
</evidence>
<dbReference type="Gene3D" id="2.60.40.10">
    <property type="entry name" value="Immunoglobulins"/>
    <property type="match status" value="1"/>
</dbReference>
<dbReference type="KEGG" id="pnd:Pla175_22240"/>
<dbReference type="InterPro" id="IPR003961">
    <property type="entry name" value="FN3_dom"/>
</dbReference>
<evidence type="ECO:0000256" key="8">
    <source>
        <dbReference type="SAM" id="SignalP"/>
    </source>
</evidence>
<dbReference type="OrthoDB" id="9801493at2"/>
<reference evidence="10 11" key="1">
    <citation type="submission" date="2019-02" db="EMBL/GenBank/DDBJ databases">
        <title>Deep-cultivation of Planctomycetes and their phenomic and genomic characterization uncovers novel biology.</title>
        <authorList>
            <person name="Wiegand S."/>
            <person name="Jogler M."/>
            <person name="Boedeker C."/>
            <person name="Pinto D."/>
            <person name="Vollmers J."/>
            <person name="Rivas-Marin E."/>
            <person name="Kohn T."/>
            <person name="Peeters S.H."/>
            <person name="Heuer A."/>
            <person name="Rast P."/>
            <person name="Oberbeckmann S."/>
            <person name="Bunk B."/>
            <person name="Jeske O."/>
            <person name="Meyerdierks A."/>
            <person name="Storesund J.E."/>
            <person name="Kallscheuer N."/>
            <person name="Luecker S."/>
            <person name="Lage O.M."/>
            <person name="Pohl T."/>
            <person name="Merkel B.J."/>
            <person name="Hornburger P."/>
            <person name="Mueller R.-W."/>
            <person name="Bruemmer F."/>
            <person name="Labrenz M."/>
            <person name="Spormann A.M."/>
            <person name="Op den Camp H."/>
            <person name="Overmann J."/>
            <person name="Amann R."/>
            <person name="Jetten M.S.M."/>
            <person name="Mascher T."/>
            <person name="Medema M.H."/>
            <person name="Devos D.P."/>
            <person name="Kaster A.-K."/>
            <person name="Ovreas L."/>
            <person name="Rohde M."/>
            <person name="Galperin M.Y."/>
            <person name="Jogler C."/>
        </authorList>
    </citation>
    <scope>NUCLEOTIDE SEQUENCE [LARGE SCALE GENOMIC DNA]</scope>
    <source>
        <strain evidence="10 11">Pla175</strain>
    </source>
</reference>
<dbReference type="InterPro" id="IPR045053">
    <property type="entry name" value="MAN-like"/>
</dbReference>
<keyword evidence="6" id="KW-0378">Hydrolase</keyword>
<keyword evidence="4" id="KW-0964">Secreted</keyword>
<gene>
    <name evidence="10" type="ORF">Pla175_22240</name>
</gene>
<dbReference type="Pfam" id="PF26410">
    <property type="entry name" value="GH5_mannosidase"/>
    <property type="match status" value="1"/>
</dbReference>
<dbReference type="Gene3D" id="3.20.20.80">
    <property type="entry name" value="Glycosidases"/>
    <property type="match status" value="1"/>
</dbReference>
<evidence type="ECO:0000256" key="6">
    <source>
        <dbReference type="ARBA" id="ARBA00022801"/>
    </source>
</evidence>
<comment type="subcellular location">
    <subcellularLocation>
        <location evidence="2">Secreted</location>
    </subcellularLocation>
</comment>